<dbReference type="SUPFAM" id="SSF54637">
    <property type="entry name" value="Thioesterase/thiol ester dehydrase-isomerase"/>
    <property type="match status" value="1"/>
</dbReference>
<accession>A0A1H3M0Z2</accession>
<reference evidence="2 3" key="1">
    <citation type="submission" date="2016-10" db="EMBL/GenBank/DDBJ databases">
        <authorList>
            <person name="de Groot N.N."/>
        </authorList>
    </citation>
    <scope>NUCLEOTIDE SEQUENCE [LARGE SCALE GENOMIC DNA]</scope>
    <source>
        <strain evidence="2 3">DSM 24677</strain>
    </source>
</reference>
<dbReference type="Proteomes" id="UP000199026">
    <property type="component" value="Unassembled WGS sequence"/>
</dbReference>
<dbReference type="Pfam" id="PF01575">
    <property type="entry name" value="MaoC_dehydratas"/>
    <property type="match status" value="1"/>
</dbReference>
<dbReference type="STRING" id="576131.SAMN05444486_103316"/>
<name>A0A1H3M0Z2_9RHOB</name>
<dbReference type="CDD" id="cd03450">
    <property type="entry name" value="NodN"/>
    <property type="match status" value="1"/>
</dbReference>
<dbReference type="PANTHER" id="PTHR42993:SF1">
    <property type="entry name" value="MAOC-LIKE DEHYDRATASE DOMAIN-CONTAINING PROTEIN"/>
    <property type="match status" value="1"/>
</dbReference>
<dbReference type="InterPro" id="IPR002539">
    <property type="entry name" value="MaoC-like_dom"/>
</dbReference>
<dbReference type="InterPro" id="IPR039375">
    <property type="entry name" value="NodN-like"/>
</dbReference>
<proteinExistence type="predicted"/>
<organism evidence="2 3">
    <name type="scientific">Lentibacter algarum</name>
    <dbReference type="NCBI Taxonomy" id="576131"/>
    <lineage>
        <taxon>Bacteria</taxon>
        <taxon>Pseudomonadati</taxon>
        <taxon>Pseudomonadota</taxon>
        <taxon>Alphaproteobacteria</taxon>
        <taxon>Rhodobacterales</taxon>
        <taxon>Roseobacteraceae</taxon>
        <taxon>Lentibacter</taxon>
    </lineage>
</organism>
<dbReference type="RefSeq" id="WP_245724449.1">
    <property type="nucleotide sequence ID" value="NZ_CALJFH010000027.1"/>
</dbReference>
<protein>
    <submittedName>
        <fullName evidence="2">Acyl dehydratase</fullName>
    </submittedName>
</protein>
<evidence type="ECO:0000313" key="3">
    <source>
        <dbReference type="Proteomes" id="UP000199026"/>
    </source>
</evidence>
<dbReference type="Gene3D" id="3.10.129.10">
    <property type="entry name" value="Hotdog Thioesterase"/>
    <property type="match status" value="1"/>
</dbReference>
<gene>
    <name evidence="2" type="ORF">SAMN05444486_103316</name>
</gene>
<sequence>MASQLTVEQMQAQLGQKVGTSRWYEMSAARIKAFADVTEDWQPIHLDDAAGVASPFGSTIAHGFLTLSLLSAMVYEMPALQGEAIGVNYGFERVRFLSPVPTGARVRGHFTLAEISLRADGGYMLTYDVSVEIEGQTKPALAARWLGLRYLERA</sequence>
<dbReference type="InterPro" id="IPR029069">
    <property type="entry name" value="HotDog_dom_sf"/>
</dbReference>
<dbReference type="PANTHER" id="PTHR42993">
    <property type="entry name" value="MAOC-LIKE DEHYDRATASE DOMAIN-CONTAINING PROTEIN"/>
    <property type="match status" value="1"/>
</dbReference>
<evidence type="ECO:0000259" key="1">
    <source>
        <dbReference type="Pfam" id="PF01575"/>
    </source>
</evidence>
<dbReference type="AlphaFoldDB" id="A0A1H3M0Z2"/>
<feature type="domain" description="MaoC-like" evidence="1">
    <location>
        <begin position="11"/>
        <end position="115"/>
    </location>
</feature>
<dbReference type="EMBL" id="FNPR01000003">
    <property type="protein sequence ID" value="SDY70427.1"/>
    <property type="molecule type" value="Genomic_DNA"/>
</dbReference>
<dbReference type="GeneID" id="78125266"/>
<evidence type="ECO:0000313" key="2">
    <source>
        <dbReference type="EMBL" id="SDY70427.1"/>
    </source>
</evidence>
<keyword evidence="3" id="KW-1185">Reference proteome</keyword>